<evidence type="ECO:0000313" key="1">
    <source>
        <dbReference type="EMBL" id="KAG2254217.1"/>
    </source>
</evidence>
<dbReference type="AlphaFoldDB" id="A0A8X7PP84"/>
<organism evidence="1 2">
    <name type="scientific">Brassica carinata</name>
    <name type="common">Ethiopian mustard</name>
    <name type="synonym">Abyssinian cabbage</name>
    <dbReference type="NCBI Taxonomy" id="52824"/>
    <lineage>
        <taxon>Eukaryota</taxon>
        <taxon>Viridiplantae</taxon>
        <taxon>Streptophyta</taxon>
        <taxon>Embryophyta</taxon>
        <taxon>Tracheophyta</taxon>
        <taxon>Spermatophyta</taxon>
        <taxon>Magnoliopsida</taxon>
        <taxon>eudicotyledons</taxon>
        <taxon>Gunneridae</taxon>
        <taxon>Pentapetalae</taxon>
        <taxon>rosids</taxon>
        <taxon>malvids</taxon>
        <taxon>Brassicales</taxon>
        <taxon>Brassicaceae</taxon>
        <taxon>Brassiceae</taxon>
        <taxon>Brassica</taxon>
    </lineage>
</organism>
<gene>
    <name evidence="1" type="ORF">Bca52824_084353</name>
</gene>
<proteinExistence type="predicted"/>
<accession>A0A8X7PP84</accession>
<dbReference type="InterPro" id="IPR004345">
    <property type="entry name" value="TB2_DP1_HVA22"/>
</dbReference>
<keyword evidence="2" id="KW-1185">Reference proteome</keyword>
<reference evidence="1 2" key="1">
    <citation type="submission" date="2020-02" db="EMBL/GenBank/DDBJ databases">
        <authorList>
            <person name="Ma Q."/>
            <person name="Huang Y."/>
            <person name="Song X."/>
            <person name="Pei D."/>
        </authorList>
    </citation>
    <scope>NUCLEOTIDE SEQUENCE [LARGE SCALE GENOMIC DNA]</scope>
    <source>
        <strain evidence="1">Sxm20200214</strain>
        <tissue evidence="1">Leaf</tissue>
    </source>
</reference>
<dbReference type="Pfam" id="PF03134">
    <property type="entry name" value="TB2_DP1_HVA22"/>
    <property type="match status" value="1"/>
</dbReference>
<dbReference type="OrthoDB" id="119121at2759"/>
<dbReference type="Proteomes" id="UP000886595">
    <property type="component" value="Unassembled WGS sequence"/>
</dbReference>
<dbReference type="PANTHER" id="PTHR37204:SF1">
    <property type="entry name" value="TRANSMEMBRANE PROTEIN"/>
    <property type="match status" value="1"/>
</dbReference>
<sequence>MVTATTSAIRVPNWRTVVLFWTISHYLLLSLPNGSSKLTIPPSSLSLPSSDPIVTYSEQSKRLYDKMERDLQEKGPVFLKQGETSQSLSLSDLFTLKDGIISPVLKVADPPVRANVLHLSTEYSVPVSEVVKNVFGPYFENTIWYQDSNMYHFSMFHASHHIASVPATEDEVETEAAAVKAVANKLCPLEIILDRVLLTSTGVLLGCWKVVLFLFFPCDNNCFIACFIFHQVNSGDDPITIRSKLRSVLPRAPEKQLYDAAILHTSLARLLGPPISPTEASWFWRPSPGSPRTGLENKQRNRGFKALVSELWYVEEFDLLALALGGRMKWKNNQIQSQIKLERMGSELETSSRPVVSLVYPLHASVKAIEAQSHADDKQWLTYWVLYSLLTLFELTFAKLIEWVPIWSYAKLIVTCWLVIPYFSGAAYVYEHFVRPVFVNPQSINIWYVPKKMDIFRKPDDVLTAAEKYIADNGPDAFEKILSQSDKSRRYKHHETMYVEEYHYQENFKSL</sequence>
<dbReference type="EMBL" id="JAAMPC010000016">
    <property type="protein sequence ID" value="KAG2254217.1"/>
    <property type="molecule type" value="Genomic_DNA"/>
</dbReference>
<evidence type="ECO:0000313" key="2">
    <source>
        <dbReference type="Proteomes" id="UP000886595"/>
    </source>
</evidence>
<protein>
    <recommendedName>
        <fullName evidence="3">HVA22-like protein</fullName>
    </recommendedName>
</protein>
<comment type="caution">
    <text evidence="1">The sequence shown here is derived from an EMBL/GenBank/DDBJ whole genome shotgun (WGS) entry which is preliminary data.</text>
</comment>
<dbReference type="PANTHER" id="PTHR37204">
    <property type="entry name" value="TRANSMEMBRANE PROTEIN"/>
    <property type="match status" value="1"/>
</dbReference>
<evidence type="ECO:0008006" key="3">
    <source>
        <dbReference type="Google" id="ProtNLM"/>
    </source>
</evidence>
<name>A0A8X7PP84_BRACI</name>